<keyword evidence="4" id="KW-0378">Hydrolase</keyword>
<feature type="signal peptide" evidence="2">
    <location>
        <begin position="1"/>
        <end position="22"/>
    </location>
</feature>
<organism evidence="4 5">
    <name type="scientific">Schizopora paradoxa</name>
    <dbReference type="NCBI Taxonomy" id="27342"/>
    <lineage>
        <taxon>Eukaryota</taxon>
        <taxon>Fungi</taxon>
        <taxon>Dikarya</taxon>
        <taxon>Basidiomycota</taxon>
        <taxon>Agaricomycotina</taxon>
        <taxon>Agaricomycetes</taxon>
        <taxon>Hymenochaetales</taxon>
        <taxon>Schizoporaceae</taxon>
        <taxon>Schizopora</taxon>
    </lineage>
</organism>
<evidence type="ECO:0000259" key="3">
    <source>
        <dbReference type="Pfam" id="PF11790"/>
    </source>
</evidence>
<dbReference type="InterPro" id="IPR017853">
    <property type="entry name" value="GH"/>
</dbReference>
<keyword evidence="5" id="KW-1185">Reference proteome</keyword>
<sequence length="382" mass="41168">MPSLKAFWTSLVFLLVVHTSLANAFWFWRRHDPAILPASLQPTPTTDRHLQRRCKAKNGQTVLIAGSSPTAITTTSTTTSGSGSGSESGSGSDPSDVSSRAPDAVTNPALASTATSLSTVSSAPSASGPSSTPATTGGKVGFPWLGGGNLSSFVTSNTKYTYNWDVTWVDGAQQLGLEYLPMLWNSSQANVQKFQNTVKAGYAKYVLGFNEPDLAQQANMSPQQAAQAWIQYIEPLRSQGYSLISPVGSGGPQGKQWMTEFLQACNGGCTLDGMAVHYYGTSAQSFIDYVSDTYNTFQVPIWVTEFACEDFSGQNIQCTWDQTVTYYQSTITWMEAQSYVVAYFAFGPLANMVDVNPYNQMLNTTTGGPSSPLGVDYINVSW</sequence>
<dbReference type="STRING" id="27342.A0A0H2RMK3"/>
<feature type="chain" id="PRO_5005201616" evidence="2">
    <location>
        <begin position="23"/>
        <end position="382"/>
    </location>
</feature>
<dbReference type="GO" id="GO:0016787">
    <property type="term" value="F:hydrolase activity"/>
    <property type="evidence" value="ECO:0007669"/>
    <property type="project" value="UniProtKB-KW"/>
</dbReference>
<feature type="compositionally biased region" description="Low complexity" evidence="1">
    <location>
        <begin position="65"/>
        <end position="81"/>
    </location>
</feature>
<keyword evidence="2" id="KW-0732">Signal</keyword>
<dbReference type="Proteomes" id="UP000053477">
    <property type="component" value="Unassembled WGS sequence"/>
</dbReference>
<dbReference type="OrthoDB" id="5959761at2759"/>
<dbReference type="GO" id="GO:0009277">
    <property type="term" value="C:fungal-type cell wall"/>
    <property type="evidence" value="ECO:0007669"/>
    <property type="project" value="TreeGrafter"/>
</dbReference>
<dbReference type="InterPro" id="IPR053183">
    <property type="entry name" value="ASL1"/>
</dbReference>
<dbReference type="SUPFAM" id="SSF51445">
    <property type="entry name" value="(Trans)glycosidases"/>
    <property type="match status" value="1"/>
</dbReference>
<reference evidence="4 5" key="1">
    <citation type="submission" date="2015-04" db="EMBL/GenBank/DDBJ databases">
        <title>Complete genome sequence of Schizopora paradoxa KUC8140, a cosmopolitan wood degrader in East Asia.</title>
        <authorList>
            <consortium name="DOE Joint Genome Institute"/>
            <person name="Min B."/>
            <person name="Park H."/>
            <person name="Jang Y."/>
            <person name="Kim J.-J."/>
            <person name="Kim K.H."/>
            <person name="Pangilinan J."/>
            <person name="Lipzen A."/>
            <person name="Riley R."/>
            <person name="Grigoriev I.V."/>
            <person name="Spatafora J.W."/>
            <person name="Choi I.-G."/>
        </authorList>
    </citation>
    <scope>NUCLEOTIDE SEQUENCE [LARGE SCALE GENOMIC DNA]</scope>
    <source>
        <strain evidence="4 5">KUC8140</strain>
    </source>
</reference>
<dbReference type="InParanoid" id="A0A0H2RMK3"/>
<dbReference type="PANTHER" id="PTHR34154:SF3">
    <property type="entry name" value="ALKALI-SENSITIVE LINKAGE PROTEIN 1"/>
    <property type="match status" value="1"/>
</dbReference>
<dbReference type="InterPro" id="IPR024655">
    <property type="entry name" value="Asl1_glyco_hydro_catalytic"/>
</dbReference>
<dbReference type="GO" id="GO:0071966">
    <property type="term" value="P:fungal-type cell wall polysaccharide metabolic process"/>
    <property type="evidence" value="ECO:0007669"/>
    <property type="project" value="TreeGrafter"/>
</dbReference>
<dbReference type="Pfam" id="PF11790">
    <property type="entry name" value="Glyco_hydro_cc"/>
    <property type="match status" value="1"/>
</dbReference>
<gene>
    <name evidence="4" type="ORF">SCHPADRAFT_398278</name>
</gene>
<dbReference type="AlphaFoldDB" id="A0A0H2RMK3"/>
<protein>
    <submittedName>
        <fullName evidence="4">Glycoside hydrolase</fullName>
    </submittedName>
</protein>
<evidence type="ECO:0000256" key="2">
    <source>
        <dbReference type="SAM" id="SignalP"/>
    </source>
</evidence>
<dbReference type="PANTHER" id="PTHR34154">
    <property type="entry name" value="ALKALI-SENSITIVE LINKAGE PROTEIN 1"/>
    <property type="match status" value="1"/>
</dbReference>
<evidence type="ECO:0000313" key="4">
    <source>
        <dbReference type="EMBL" id="KLO12832.1"/>
    </source>
</evidence>
<name>A0A0H2RMK3_9AGAM</name>
<feature type="compositionally biased region" description="Low complexity" evidence="1">
    <location>
        <begin position="108"/>
        <end position="136"/>
    </location>
</feature>
<dbReference type="Gene3D" id="3.20.20.80">
    <property type="entry name" value="Glycosidases"/>
    <property type="match status" value="1"/>
</dbReference>
<accession>A0A0H2RMK3</accession>
<evidence type="ECO:0000313" key="5">
    <source>
        <dbReference type="Proteomes" id="UP000053477"/>
    </source>
</evidence>
<evidence type="ECO:0000256" key="1">
    <source>
        <dbReference type="SAM" id="MobiDB-lite"/>
    </source>
</evidence>
<feature type="region of interest" description="Disordered" evidence="1">
    <location>
        <begin position="65"/>
        <end position="136"/>
    </location>
</feature>
<dbReference type="EMBL" id="KQ085970">
    <property type="protein sequence ID" value="KLO12832.1"/>
    <property type="molecule type" value="Genomic_DNA"/>
</dbReference>
<feature type="domain" description="Asl1-like glycosyl hydrolase catalytic" evidence="3">
    <location>
        <begin position="152"/>
        <end position="367"/>
    </location>
</feature>
<feature type="compositionally biased region" description="Low complexity" evidence="1">
    <location>
        <begin position="89"/>
        <end position="99"/>
    </location>
</feature>
<proteinExistence type="predicted"/>